<dbReference type="InterPro" id="IPR059179">
    <property type="entry name" value="MLKL-like_MCAfunc"/>
</dbReference>
<dbReference type="EMBL" id="JAWWNJ010000009">
    <property type="protein sequence ID" value="KAK7048928.1"/>
    <property type="molecule type" value="Genomic_DNA"/>
</dbReference>
<dbReference type="GO" id="GO:0007166">
    <property type="term" value="P:cell surface receptor signaling pathway"/>
    <property type="evidence" value="ECO:0007669"/>
    <property type="project" value="InterPro"/>
</dbReference>
<gene>
    <name evidence="2" type="ORF">R3P38DRAFT_1881966</name>
</gene>
<dbReference type="InterPro" id="IPR027417">
    <property type="entry name" value="P-loop_NTPase"/>
</dbReference>
<accession>A0AAW0DCS1</accession>
<dbReference type="PANTHER" id="PTHR47691">
    <property type="entry name" value="REGULATOR-RELATED"/>
    <property type="match status" value="1"/>
</dbReference>
<protein>
    <recommendedName>
        <fullName evidence="1">Novel STAND NTPase 1 domain-containing protein</fullName>
    </recommendedName>
</protein>
<dbReference type="SUPFAM" id="SSF52540">
    <property type="entry name" value="P-loop containing nucleoside triphosphate hydrolases"/>
    <property type="match status" value="1"/>
</dbReference>
<evidence type="ECO:0000313" key="2">
    <source>
        <dbReference type="EMBL" id="KAK7048928.1"/>
    </source>
</evidence>
<name>A0AAW0DCS1_9AGAR</name>
<dbReference type="Gene3D" id="3.40.50.300">
    <property type="entry name" value="P-loop containing nucleotide triphosphate hydrolases"/>
    <property type="match status" value="1"/>
</dbReference>
<sequence>MTLKASKSLSDGGDPTMPTTAMYSISGGRALAEAIEGVADLVPLPFLSTFVQVAIKVLEACEEATAIEENVKDLQARVCSLMLAVVDTVPANKKTTLELQDKIRKLQAILDKILADVQKINEQKKWLFLFLRNLKEEGVDRCADRLNAALQQFNVVSQIRVEDLLETISADYSAFGAQLNHIEDAVNRTTRPHNVPPAYPRQDMPPPTRKLYGRDALVEEIANLLASEDASRVCITGARGMGKTSVALAVVDNPTIKNVFPKEFIFWVPCAEAKSSDLLRRILYAQLRVTAETYDSLDTLIAELDATKQRRLILLDNFETPWLSGEDQVKVEHILLHLAKLSHIALLVTMTSDFTPGDIEWEHRPLSPLDSAAASAAFKSKYRDASGGHDLAEDEPQLDELLTFIGRVPLAITLAATTGGHLRISPAELLRDWRRSGTGMMSGNETLRPYTLP</sequence>
<evidence type="ECO:0000313" key="3">
    <source>
        <dbReference type="Proteomes" id="UP001362999"/>
    </source>
</evidence>
<dbReference type="Gene3D" id="1.20.930.20">
    <property type="entry name" value="Adaptor protein Cbl, N-terminal domain"/>
    <property type="match status" value="1"/>
</dbReference>
<dbReference type="CDD" id="cd21037">
    <property type="entry name" value="MLKL_NTD"/>
    <property type="match status" value="1"/>
</dbReference>
<dbReference type="InterPro" id="IPR049052">
    <property type="entry name" value="nSTAND1"/>
</dbReference>
<evidence type="ECO:0000259" key="1">
    <source>
        <dbReference type="Pfam" id="PF20703"/>
    </source>
</evidence>
<dbReference type="Proteomes" id="UP001362999">
    <property type="component" value="Unassembled WGS sequence"/>
</dbReference>
<comment type="caution">
    <text evidence="2">The sequence shown here is derived from an EMBL/GenBank/DDBJ whole genome shotgun (WGS) entry which is preliminary data.</text>
</comment>
<dbReference type="Pfam" id="PF20703">
    <property type="entry name" value="nSTAND1"/>
    <property type="match status" value="1"/>
</dbReference>
<dbReference type="InterPro" id="IPR036537">
    <property type="entry name" value="Adaptor_Cbl_N_dom_sf"/>
</dbReference>
<dbReference type="PANTHER" id="PTHR47691:SF3">
    <property type="entry name" value="HTH-TYPE TRANSCRIPTIONAL REGULATOR RV0890C-RELATED"/>
    <property type="match status" value="1"/>
</dbReference>
<keyword evidence="3" id="KW-1185">Reference proteome</keyword>
<proteinExistence type="predicted"/>
<reference evidence="2 3" key="1">
    <citation type="journal article" date="2024" name="J Genomics">
        <title>Draft genome sequencing and assembly of Favolaschia claudopus CIRM-BRFM 2984 isolated from oak limbs.</title>
        <authorList>
            <person name="Navarro D."/>
            <person name="Drula E."/>
            <person name="Chaduli D."/>
            <person name="Cazenave R."/>
            <person name="Ahrendt S."/>
            <person name="Wang J."/>
            <person name="Lipzen A."/>
            <person name="Daum C."/>
            <person name="Barry K."/>
            <person name="Grigoriev I.V."/>
            <person name="Favel A."/>
            <person name="Rosso M.N."/>
            <person name="Martin F."/>
        </authorList>
    </citation>
    <scope>NUCLEOTIDE SEQUENCE [LARGE SCALE GENOMIC DNA]</scope>
    <source>
        <strain evidence="2 3">CIRM-BRFM 2984</strain>
    </source>
</reference>
<feature type="domain" description="Novel STAND NTPase 1" evidence="1">
    <location>
        <begin position="211"/>
        <end position="356"/>
    </location>
</feature>
<dbReference type="AlphaFoldDB" id="A0AAW0DCS1"/>
<organism evidence="2 3">
    <name type="scientific">Favolaschia claudopus</name>
    <dbReference type="NCBI Taxonomy" id="2862362"/>
    <lineage>
        <taxon>Eukaryota</taxon>
        <taxon>Fungi</taxon>
        <taxon>Dikarya</taxon>
        <taxon>Basidiomycota</taxon>
        <taxon>Agaricomycotina</taxon>
        <taxon>Agaricomycetes</taxon>
        <taxon>Agaricomycetidae</taxon>
        <taxon>Agaricales</taxon>
        <taxon>Marasmiineae</taxon>
        <taxon>Mycenaceae</taxon>
        <taxon>Favolaschia</taxon>
    </lineage>
</organism>